<dbReference type="RefSeq" id="WP_343846534.1">
    <property type="nucleotide sequence ID" value="NZ_BAAAEI010000021.1"/>
</dbReference>
<dbReference type="NCBIfam" id="TIGR04256">
    <property type="entry name" value="GxxExxY"/>
    <property type="match status" value="1"/>
</dbReference>
<evidence type="ECO:0000313" key="1">
    <source>
        <dbReference type="EMBL" id="GAA0366907.1"/>
    </source>
</evidence>
<dbReference type="EMBL" id="BAAAEI010000021">
    <property type="protein sequence ID" value="GAA0366907.1"/>
    <property type="molecule type" value="Genomic_DNA"/>
</dbReference>
<comment type="caution">
    <text evidence="1">The sequence shown here is derived from an EMBL/GenBank/DDBJ whole genome shotgun (WGS) entry which is preliminary data.</text>
</comment>
<dbReference type="Proteomes" id="UP001501757">
    <property type="component" value="Unassembled WGS sequence"/>
</dbReference>
<sequence length="124" mass="13861">MDGNDLTGKIIGAAIEVHKALGPGLLESAYEACLEEEIKTLGLSVKRQLELPLRYRGIQVAVGYRIDLLVEDSVILELKTVDDIQPIHKAQLLTYLKLMNLRYGLLLNFNVEKLHHGICRILNG</sequence>
<dbReference type="InterPro" id="IPR011604">
    <property type="entry name" value="PDDEXK-like_dom_sf"/>
</dbReference>
<gene>
    <name evidence="1" type="ORF">GCM10009092_34080</name>
</gene>
<reference evidence="1 2" key="1">
    <citation type="journal article" date="2019" name="Int. J. Syst. Evol. Microbiol.">
        <title>The Global Catalogue of Microorganisms (GCM) 10K type strain sequencing project: providing services to taxonomists for standard genome sequencing and annotation.</title>
        <authorList>
            <consortium name="The Broad Institute Genomics Platform"/>
            <consortium name="The Broad Institute Genome Sequencing Center for Infectious Disease"/>
            <person name="Wu L."/>
            <person name="Ma J."/>
        </authorList>
    </citation>
    <scope>NUCLEOTIDE SEQUENCE [LARGE SCALE GENOMIC DNA]</scope>
    <source>
        <strain evidence="1 2">JCM 13378</strain>
    </source>
</reference>
<keyword evidence="2" id="KW-1185">Reference proteome</keyword>
<organism evidence="1 2">
    <name type="scientific">Bowmanella denitrificans</name>
    <dbReference type="NCBI Taxonomy" id="366582"/>
    <lineage>
        <taxon>Bacteria</taxon>
        <taxon>Pseudomonadati</taxon>
        <taxon>Pseudomonadota</taxon>
        <taxon>Gammaproteobacteria</taxon>
        <taxon>Alteromonadales</taxon>
        <taxon>Alteromonadaceae</taxon>
        <taxon>Bowmanella</taxon>
    </lineage>
</organism>
<name>A0ABN0XL04_9ALTE</name>
<dbReference type="Pfam" id="PF13366">
    <property type="entry name" value="PDDEXK_3"/>
    <property type="match status" value="1"/>
</dbReference>
<proteinExistence type="predicted"/>
<dbReference type="Gene3D" id="3.90.320.10">
    <property type="match status" value="1"/>
</dbReference>
<dbReference type="InterPro" id="IPR026350">
    <property type="entry name" value="GxxExxY"/>
</dbReference>
<protein>
    <submittedName>
        <fullName evidence="1">GxxExxY protein</fullName>
    </submittedName>
</protein>
<evidence type="ECO:0000313" key="2">
    <source>
        <dbReference type="Proteomes" id="UP001501757"/>
    </source>
</evidence>
<accession>A0ABN0XL04</accession>